<name>A0A2J0YYH6_RHIML</name>
<protein>
    <submittedName>
        <fullName evidence="1">Uncharacterized protein</fullName>
    </submittedName>
</protein>
<dbReference type="AlphaFoldDB" id="A0A2J0YYH6"/>
<evidence type="ECO:0000313" key="1">
    <source>
        <dbReference type="EMBL" id="PJR13335.1"/>
    </source>
</evidence>
<organism evidence="1 2">
    <name type="scientific">Rhizobium meliloti</name>
    <name type="common">Ensifer meliloti</name>
    <name type="synonym">Sinorhizobium meliloti</name>
    <dbReference type="NCBI Taxonomy" id="382"/>
    <lineage>
        <taxon>Bacteria</taxon>
        <taxon>Pseudomonadati</taxon>
        <taxon>Pseudomonadota</taxon>
        <taxon>Alphaproteobacteria</taxon>
        <taxon>Hyphomicrobiales</taxon>
        <taxon>Rhizobiaceae</taxon>
        <taxon>Sinorhizobium/Ensifer group</taxon>
        <taxon>Sinorhizobium</taxon>
    </lineage>
</organism>
<proteinExistence type="predicted"/>
<accession>A0A2J0YYH6</accession>
<dbReference type="EMBL" id="NJGD01000010">
    <property type="protein sequence ID" value="PJR13335.1"/>
    <property type="molecule type" value="Genomic_DNA"/>
</dbReference>
<reference evidence="1 2" key="1">
    <citation type="submission" date="2017-06" db="EMBL/GenBank/DDBJ databases">
        <title>Ensifer strains isolated from leguminous trees and herbs display diverse denitrification phenotypes with some acting as strong N2O sinks.</title>
        <authorList>
            <person name="Woliy K."/>
            <person name="Mania D."/>
            <person name="Bakken L.R."/>
            <person name="Frostegard A."/>
        </authorList>
    </citation>
    <scope>NUCLEOTIDE SEQUENCE [LARGE SCALE GENOMIC DNA]</scope>
    <source>
        <strain evidence="1 2">AC50a</strain>
    </source>
</reference>
<sequence length="65" mass="7134">MGTLGQALPRLNDTASTNVRAALWPPLDRRRLVMAKNHSETSTAGVQGRSALLWTDFEANFDPIP</sequence>
<gene>
    <name evidence="1" type="ORF">CEJ86_21520</name>
</gene>
<evidence type="ECO:0000313" key="2">
    <source>
        <dbReference type="Proteomes" id="UP000231987"/>
    </source>
</evidence>
<dbReference type="Proteomes" id="UP000231987">
    <property type="component" value="Unassembled WGS sequence"/>
</dbReference>
<comment type="caution">
    <text evidence="1">The sequence shown here is derived from an EMBL/GenBank/DDBJ whole genome shotgun (WGS) entry which is preliminary data.</text>
</comment>